<dbReference type="Proteomes" id="UP001157418">
    <property type="component" value="Unassembled WGS sequence"/>
</dbReference>
<accession>A0AAU9MK55</accession>
<comment type="caution">
    <text evidence="1">The sequence shown here is derived from an EMBL/GenBank/DDBJ whole genome shotgun (WGS) entry which is preliminary data.</text>
</comment>
<gene>
    <name evidence="1" type="ORF">LVIROSA_LOCUS14345</name>
</gene>
<reference evidence="1 2" key="1">
    <citation type="submission" date="2022-01" db="EMBL/GenBank/DDBJ databases">
        <authorList>
            <person name="Xiong W."/>
            <person name="Schranz E."/>
        </authorList>
    </citation>
    <scope>NUCLEOTIDE SEQUENCE [LARGE SCALE GENOMIC DNA]</scope>
</reference>
<proteinExistence type="predicted"/>
<keyword evidence="2" id="KW-1185">Reference proteome</keyword>
<dbReference type="EMBL" id="CAKMRJ010002223">
    <property type="protein sequence ID" value="CAH1427330.1"/>
    <property type="molecule type" value="Genomic_DNA"/>
</dbReference>
<evidence type="ECO:0000313" key="2">
    <source>
        <dbReference type="Proteomes" id="UP001157418"/>
    </source>
</evidence>
<protein>
    <submittedName>
        <fullName evidence="1">Uncharacterized protein</fullName>
    </submittedName>
</protein>
<evidence type="ECO:0000313" key="1">
    <source>
        <dbReference type="EMBL" id="CAH1427330.1"/>
    </source>
</evidence>
<organism evidence="1 2">
    <name type="scientific">Lactuca virosa</name>
    <dbReference type="NCBI Taxonomy" id="75947"/>
    <lineage>
        <taxon>Eukaryota</taxon>
        <taxon>Viridiplantae</taxon>
        <taxon>Streptophyta</taxon>
        <taxon>Embryophyta</taxon>
        <taxon>Tracheophyta</taxon>
        <taxon>Spermatophyta</taxon>
        <taxon>Magnoliopsida</taxon>
        <taxon>eudicotyledons</taxon>
        <taxon>Gunneridae</taxon>
        <taxon>Pentapetalae</taxon>
        <taxon>asterids</taxon>
        <taxon>campanulids</taxon>
        <taxon>Asterales</taxon>
        <taxon>Asteraceae</taxon>
        <taxon>Cichorioideae</taxon>
        <taxon>Cichorieae</taxon>
        <taxon>Lactucinae</taxon>
        <taxon>Lactuca</taxon>
    </lineage>
</organism>
<dbReference type="AlphaFoldDB" id="A0AAU9MK55"/>
<sequence>MPTKCSINRLSEGCRWFCSSSRLFMQKHRLDCNSIDLSSTTPDVLSSELCKRLKGFLAAWPPSSPQPHVNELLIGK</sequence>
<name>A0AAU9MK55_9ASTR</name>